<accession>A0A1R4GZZ8</accession>
<reference evidence="2" key="1">
    <citation type="submission" date="2017-02" db="EMBL/GenBank/DDBJ databases">
        <authorList>
            <person name="Daims H."/>
        </authorList>
    </citation>
    <scope>NUCLEOTIDE SEQUENCE [LARGE SCALE GENOMIC DNA]</scope>
</reference>
<proteinExistence type="predicted"/>
<keyword evidence="2" id="KW-1185">Reference proteome</keyword>
<dbReference type="AlphaFoldDB" id="A0A1R4GZZ8"/>
<sequence>MCQNLEDTLRIKLAAVCTVSNIEAEWIIYAVNPAFTAT</sequence>
<evidence type="ECO:0000313" key="1">
    <source>
        <dbReference type="EMBL" id="SJM89551.1"/>
    </source>
</evidence>
<name>A0A1R4GZZ8_9GAMM</name>
<protein>
    <submittedName>
        <fullName evidence="1">Uncharacterized protein</fullName>
    </submittedName>
</protein>
<dbReference type="Proteomes" id="UP000195442">
    <property type="component" value="Unassembled WGS sequence"/>
</dbReference>
<organism evidence="1 2">
    <name type="scientific">Crenothrix polyspora</name>
    <dbReference type="NCBI Taxonomy" id="360316"/>
    <lineage>
        <taxon>Bacteria</taxon>
        <taxon>Pseudomonadati</taxon>
        <taxon>Pseudomonadota</taxon>
        <taxon>Gammaproteobacteria</taxon>
        <taxon>Methylococcales</taxon>
        <taxon>Crenotrichaceae</taxon>
        <taxon>Crenothrix</taxon>
    </lineage>
</organism>
<gene>
    <name evidence="1" type="ORF">CRENPOLYSF2_1200007</name>
</gene>
<evidence type="ECO:0000313" key="2">
    <source>
        <dbReference type="Proteomes" id="UP000195442"/>
    </source>
</evidence>
<dbReference type="EMBL" id="FUKJ01000025">
    <property type="protein sequence ID" value="SJM89551.1"/>
    <property type="molecule type" value="Genomic_DNA"/>
</dbReference>